<protein>
    <submittedName>
        <fullName evidence="1">Uncharacterized protein</fullName>
    </submittedName>
</protein>
<name>A0AAE1W3H9_9LAMI</name>
<dbReference type="PANTHER" id="PTHR11439:SF496">
    <property type="entry name" value="RNA-DIRECTED DNA POLYMERASE"/>
    <property type="match status" value="1"/>
</dbReference>
<evidence type="ECO:0000313" key="1">
    <source>
        <dbReference type="EMBL" id="KAK4386008.1"/>
    </source>
</evidence>
<dbReference type="PANTHER" id="PTHR11439">
    <property type="entry name" value="GAG-POL-RELATED RETROTRANSPOSON"/>
    <property type="match status" value="1"/>
</dbReference>
<sequence>MLDIGRRRRAKLKFSPSSKSVVKAPAVGKWKMKKVPKANKAEDVMVKSRRLTKDEVDLRLGNAKRVVVEAVGLVHLLVSDHVRIDLKMVLHHLLGQKVFVSRNAVFLEKGFPSDTRCEELFLEESSETTLQVVVASSSVSVVPREMTGQLDPKTYEEPMSDIDSKKWLENMRSEMDSISSNKIDVKTVFLNSFIEEEIYIDQLASDIGSIQFVVQYTRFDIAFALSVTSSVASFQSDINDAKSQSDFVFKLNGGVVAWKSSKQDTIIDSTTETEYITAFEAAKEVVWMKNYIQELDVMPSIAKPIVIFCDNNGVIVQQRSRDLIINPSTLLDATI</sequence>
<gene>
    <name evidence="1" type="ORF">Sango_2471400</name>
</gene>
<reference evidence="1" key="2">
    <citation type="journal article" date="2024" name="Plant">
        <title>Genomic evolution and insights into agronomic trait innovations of Sesamum species.</title>
        <authorList>
            <person name="Miao H."/>
            <person name="Wang L."/>
            <person name="Qu L."/>
            <person name="Liu H."/>
            <person name="Sun Y."/>
            <person name="Le M."/>
            <person name="Wang Q."/>
            <person name="Wei S."/>
            <person name="Zheng Y."/>
            <person name="Lin W."/>
            <person name="Duan Y."/>
            <person name="Cao H."/>
            <person name="Xiong S."/>
            <person name="Wang X."/>
            <person name="Wei L."/>
            <person name="Li C."/>
            <person name="Ma Q."/>
            <person name="Ju M."/>
            <person name="Zhao R."/>
            <person name="Li G."/>
            <person name="Mu C."/>
            <person name="Tian Q."/>
            <person name="Mei H."/>
            <person name="Zhang T."/>
            <person name="Gao T."/>
            <person name="Zhang H."/>
        </authorList>
    </citation>
    <scope>NUCLEOTIDE SEQUENCE</scope>
    <source>
        <strain evidence="1">K16</strain>
    </source>
</reference>
<dbReference type="EMBL" id="JACGWL010000015">
    <property type="protein sequence ID" value="KAK4386008.1"/>
    <property type="molecule type" value="Genomic_DNA"/>
</dbReference>
<proteinExistence type="predicted"/>
<accession>A0AAE1W3H9</accession>
<comment type="caution">
    <text evidence="1">The sequence shown here is derived from an EMBL/GenBank/DDBJ whole genome shotgun (WGS) entry which is preliminary data.</text>
</comment>
<reference evidence="1" key="1">
    <citation type="submission" date="2020-06" db="EMBL/GenBank/DDBJ databases">
        <authorList>
            <person name="Li T."/>
            <person name="Hu X."/>
            <person name="Zhang T."/>
            <person name="Song X."/>
            <person name="Zhang H."/>
            <person name="Dai N."/>
            <person name="Sheng W."/>
            <person name="Hou X."/>
            <person name="Wei L."/>
        </authorList>
    </citation>
    <scope>NUCLEOTIDE SEQUENCE</scope>
    <source>
        <strain evidence="1">K16</strain>
        <tissue evidence="1">Leaf</tissue>
    </source>
</reference>
<keyword evidence="2" id="KW-1185">Reference proteome</keyword>
<evidence type="ECO:0000313" key="2">
    <source>
        <dbReference type="Proteomes" id="UP001289374"/>
    </source>
</evidence>
<dbReference type="CDD" id="cd09272">
    <property type="entry name" value="RNase_HI_RT_Ty1"/>
    <property type="match status" value="1"/>
</dbReference>
<dbReference type="AlphaFoldDB" id="A0AAE1W3H9"/>
<organism evidence="1 2">
    <name type="scientific">Sesamum angolense</name>
    <dbReference type="NCBI Taxonomy" id="2727404"/>
    <lineage>
        <taxon>Eukaryota</taxon>
        <taxon>Viridiplantae</taxon>
        <taxon>Streptophyta</taxon>
        <taxon>Embryophyta</taxon>
        <taxon>Tracheophyta</taxon>
        <taxon>Spermatophyta</taxon>
        <taxon>Magnoliopsida</taxon>
        <taxon>eudicotyledons</taxon>
        <taxon>Gunneridae</taxon>
        <taxon>Pentapetalae</taxon>
        <taxon>asterids</taxon>
        <taxon>lamiids</taxon>
        <taxon>Lamiales</taxon>
        <taxon>Pedaliaceae</taxon>
        <taxon>Sesamum</taxon>
    </lineage>
</organism>
<dbReference type="Proteomes" id="UP001289374">
    <property type="component" value="Unassembled WGS sequence"/>
</dbReference>